<keyword evidence="1" id="KW-0732">Signal</keyword>
<evidence type="ECO:0000313" key="3">
    <source>
        <dbReference type="Proteomes" id="UP000580839"/>
    </source>
</evidence>
<dbReference type="EMBL" id="JABFRW010000133">
    <property type="protein sequence ID" value="NOT34608.1"/>
    <property type="molecule type" value="Genomic_DNA"/>
</dbReference>
<evidence type="ECO:0000313" key="2">
    <source>
        <dbReference type="EMBL" id="NOT34608.1"/>
    </source>
</evidence>
<proteinExistence type="predicted"/>
<accession>A0A849SFU0</accession>
<dbReference type="AlphaFoldDB" id="A0A849SFU0"/>
<reference evidence="2 3" key="1">
    <citation type="submission" date="2020-04" db="EMBL/GenBank/DDBJ databases">
        <title>Metagenomic profiling of ammonia- and methane-oxidizing microorganisms in a Dutch drinking water treatment plant.</title>
        <authorList>
            <person name="Poghosyan L."/>
            <person name="Leucker S."/>
        </authorList>
    </citation>
    <scope>NUCLEOTIDE SEQUENCE [LARGE SCALE GENOMIC DNA]</scope>
    <source>
        <strain evidence="2">S-RSF-IL-03</strain>
    </source>
</reference>
<sequence length="254" mass="27672">MRFRPHPAASCALFAIFIAPAAFAASPVTVVFGTSWDPPASSLQNIVDARYGAGNINVQTDYLGHHAGDPDPWFWVDGQVSALLIREVAGNAYRNLLGWYEEPQTLAPPVIDGVNDGVVFDGPANDGSTRFILFDHPTRFGFYMNPNGPYSSGNAPEPELFYSNRYYNDRGPNGSAALHTPLDGDVQALVFDVSAWTRPNTWLVCFEDIDSGPNPTPCCDGTDNDFNDMVFEVVALGATPTLQASFGQLKARYR</sequence>
<name>A0A849SFU0_UNCEI</name>
<evidence type="ECO:0000256" key="1">
    <source>
        <dbReference type="SAM" id="SignalP"/>
    </source>
</evidence>
<gene>
    <name evidence="2" type="ORF">HOP12_10615</name>
</gene>
<feature type="signal peptide" evidence="1">
    <location>
        <begin position="1"/>
        <end position="24"/>
    </location>
</feature>
<dbReference type="Proteomes" id="UP000580839">
    <property type="component" value="Unassembled WGS sequence"/>
</dbReference>
<feature type="chain" id="PRO_5032779469" evidence="1">
    <location>
        <begin position="25"/>
        <end position="254"/>
    </location>
</feature>
<comment type="caution">
    <text evidence="2">The sequence shown here is derived from an EMBL/GenBank/DDBJ whole genome shotgun (WGS) entry which is preliminary data.</text>
</comment>
<organism evidence="2 3">
    <name type="scientific">Eiseniibacteriota bacterium</name>
    <dbReference type="NCBI Taxonomy" id="2212470"/>
    <lineage>
        <taxon>Bacteria</taxon>
        <taxon>Candidatus Eiseniibacteriota</taxon>
    </lineage>
</organism>
<protein>
    <submittedName>
        <fullName evidence="2">DUF4114 domain-containing protein</fullName>
    </submittedName>
</protein>